<dbReference type="OrthoDB" id="9769353at2"/>
<accession>A0A2U1CCQ6</accession>
<sequence length="517" mass="59115">MAQVKIIAPQTREAEHLRVAAYCRVSSDSKDQLHSYAAQIRSYTEEIAQHDGWELVDVYADEGLTGTRMDQRDDFNRMMRDCRKGKIDRILVKSVSRFARNTRDCLSALRELSAMGVSVRFEKENIDTKTLTTELMVSVSGSLAQQESISISANQKMSYQRRMERGEFITCTAPYGYRIVNKKDLEIVPEEAATVRWIFDAYLKGRSSGWIAEQLTAKGIPSQSGAECWRETGVRYLLTNEKYIGDALSQKSYSCGFPFVQKRNHGERLQYYTENSHPAIIDRDTFERVQALLQKKAQKEKKRREKSPLALKIVCGNCGTVFQRRSSQSGYVTWVCRTHDRHAADCPVGRIPEAEIHAAFLRMYHRLKSNADIILAPALRQLNTLDTILRQNHPQLLTINRAIAEATEESHKISTLRANGLLDADICAARMNAISARLAQLRGERRRLTENEAIDETMDALRKVEQTFLNGPERLDGFDEELFEHLVEKIIAESQNRIRFRLYGGLELTEQWEVAAR</sequence>
<gene>
    <name evidence="3" type="ORF">C7373_104291</name>
</gene>
<feature type="domain" description="Recombinase" evidence="2">
    <location>
        <begin position="174"/>
        <end position="299"/>
    </location>
</feature>
<evidence type="ECO:0000259" key="2">
    <source>
        <dbReference type="PROSITE" id="PS51737"/>
    </source>
</evidence>
<evidence type="ECO:0000259" key="1">
    <source>
        <dbReference type="PROSITE" id="PS51736"/>
    </source>
</evidence>
<protein>
    <submittedName>
        <fullName evidence="3">DNA invertase Pin-like site-specific DNA recombinase</fullName>
    </submittedName>
</protein>
<dbReference type="CDD" id="cd00338">
    <property type="entry name" value="Ser_Recombinase"/>
    <property type="match status" value="1"/>
</dbReference>
<dbReference type="EMBL" id="QEKK01000004">
    <property type="protein sequence ID" value="PVY58692.1"/>
    <property type="molecule type" value="Genomic_DNA"/>
</dbReference>
<dbReference type="PROSITE" id="PS51737">
    <property type="entry name" value="RECOMBINASE_DNA_BIND"/>
    <property type="match status" value="1"/>
</dbReference>
<reference evidence="3 4" key="1">
    <citation type="submission" date="2018-04" db="EMBL/GenBank/DDBJ databases">
        <title>Genomic Encyclopedia of Type Strains, Phase IV (KMG-IV): sequencing the most valuable type-strain genomes for metagenomic binning, comparative biology and taxonomic classification.</title>
        <authorList>
            <person name="Goeker M."/>
        </authorList>
    </citation>
    <scope>NUCLEOTIDE SEQUENCE [LARGE SCALE GENOMIC DNA]</scope>
    <source>
        <strain evidence="3 4">DSM 26588</strain>
    </source>
</reference>
<dbReference type="InterPro" id="IPR011109">
    <property type="entry name" value="DNA_bind_recombinase_dom"/>
</dbReference>
<dbReference type="Proteomes" id="UP000245778">
    <property type="component" value="Unassembled WGS sequence"/>
</dbReference>
<feature type="domain" description="Resolvase/invertase-type recombinase catalytic" evidence="1">
    <location>
        <begin position="18"/>
        <end position="166"/>
    </location>
</feature>
<dbReference type="InterPro" id="IPR038109">
    <property type="entry name" value="DNA_bind_recomb_sf"/>
</dbReference>
<dbReference type="Gene3D" id="3.90.1750.20">
    <property type="entry name" value="Putative Large Serine Recombinase, Chain B, Domain 2"/>
    <property type="match status" value="1"/>
</dbReference>
<dbReference type="InterPro" id="IPR025827">
    <property type="entry name" value="Zn_ribbon_recom_dom"/>
</dbReference>
<dbReference type="AlphaFoldDB" id="A0A2U1CCQ6"/>
<dbReference type="Pfam" id="PF07508">
    <property type="entry name" value="Recombinase"/>
    <property type="match status" value="1"/>
</dbReference>
<dbReference type="RefSeq" id="WP_116722069.1">
    <property type="nucleotide sequence ID" value="NZ_CP011524.1"/>
</dbReference>
<proteinExistence type="predicted"/>
<dbReference type="SUPFAM" id="SSF53041">
    <property type="entry name" value="Resolvase-like"/>
    <property type="match status" value="1"/>
</dbReference>
<organism evidence="3 4">
    <name type="scientific">Intestinimonas butyriciproducens</name>
    <dbReference type="NCBI Taxonomy" id="1297617"/>
    <lineage>
        <taxon>Bacteria</taxon>
        <taxon>Bacillati</taxon>
        <taxon>Bacillota</taxon>
        <taxon>Clostridia</taxon>
        <taxon>Eubacteriales</taxon>
        <taxon>Intestinimonas</taxon>
    </lineage>
</organism>
<evidence type="ECO:0000313" key="4">
    <source>
        <dbReference type="Proteomes" id="UP000245778"/>
    </source>
</evidence>
<dbReference type="Pfam" id="PF00239">
    <property type="entry name" value="Resolvase"/>
    <property type="match status" value="1"/>
</dbReference>
<dbReference type="GeneID" id="93229032"/>
<evidence type="ECO:0000313" key="3">
    <source>
        <dbReference type="EMBL" id="PVY58692.1"/>
    </source>
</evidence>
<dbReference type="PANTHER" id="PTHR30461:SF23">
    <property type="entry name" value="DNA RECOMBINASE-RELATED"/>
    <property type="match status" value="1"/>
</dbReference>
<dbReference type="InterPro" id="IPR006119">
    <property type="entry name" value="Resolv_N"/>
</dbReference>
<dbReference type="InterPro" id="IPR036162">
    <property type="entry name" value="Resolvase-like_N_sf"/>
</dbReference>
<dbReference type="Pfam" id="PF13408">
    <property type="entry name" value="Zn_ribbon_recom"/>
    <property type="match status" value="1"/>
</dbReference>
<dbReference type="PANTHER" id="PTHR30461">
    <property type="entry name" value="DNA-INVERTASE FROM LAMBDOID PROPHAGE"/>
    <property type="match status" value="1"/>
</dbReference>
<dbReference type="GO" id="GO:0000150">
    <property type="term" value="F:DNA strand exchange activity"/>
    <property type="evidence" value="ECO:0007669"/>
    <property type="project" value="InterPro"/>
</dbReference>
<dbReference type="GO" id="GO:0003677">
    <property type="term" value="F:DNA binding"/>
    <property type="evidence" value="ECO:0007669"/>
    <property type="project" value="InterPro"/>
</dbReference>
<dbReference type="Gene3D" id="3.40.50.1390">
    <property type="entry name" value="Resolvase, N-terminal catalytic domain"/>
    <property type="match status" value="1"/>
</dbReference>
<dbReference type="InterPro" id="IPR050639">
    <property type="entry name" value="SSR_resolvase"/>
</dbReference>
<name>A0A2U1CCQ6_9FIRM</name>
<dbReference type="SMART" id="SM00857">
    <property type="entry name" value="Resolvase"/>
    <property type="match status" value="1"/>
</dbReference>
<dbReference type="PROSITE" id="PS51736">
    <property type="entry name" value="RECOMBINASES_3"/>
    <property type="match status" value="1"/>
</dbReference>
<comment type="caution">
    <text evidence="3">The sequence shown here is derived from an EMBL/GenBank/DDBJ whole genome shotgun (WGS) entry which is preliminary data.</text>
</comment>